<protein>
    <submittedName>
        <fullName evidence="1">Uncharacterized protein</fullName>
    </submittedName>
</protein>
<proteinExistence type="predicted"/>
<dbReference type="Gramene" id="PRQ56439">
    <property type="protein sequence ID" value="PRQ56439"/>
    <property type="gene ID" value="RchiOBHm_Chr1g0336441"/>
</dbReference>
<reference evidence="1 2" key="1">
    <citation type="journal article" date="2018" name="Nat. Genet.">
        <title>The Rosa genome provides new insights in the design of modern roses.</title>
        <authorList>
            <person name="Bendahmane M."/>
        </authorList>
    </citation>
    <scope>NUCLEOTIDE SEQUENCE [LARGE SCALE GENOMIC DNA]</scope>
    <source>
        <strain evidence="2">cv. Old Blush</strain>
    </source>
</reference>
<keyword evidence="2" id="KW-1185">Reference proteome</keyword>
<comment type="caution">
    <text evidence="1">The sequence shown here is derived from an EMBL/GenBank/DDBJ whole genome shotgun (WGS) entry which is preliminary data.</text>
</comment>
<sequence>MRISPHLLIDLLFSITGADYHCRINNVGTRIEFLVSILICQLLELDSLLINAYLVVMQCCQLQLKILYFHFLKSFCI</sequence>
<name>A0A2P6SCP3_ROSCH</name>
<gene>
    <name evidence="1" type="ORF">RchiOBHm_Chr1g0336441</name>
</gene>
<dbReference type="AlphaFoldDB" id="A0A2P6SCP3"/>
<accession>A0A2P6SCP3</accession>
<evidence type="ECO:0000313" key="2">
    <source>
        <dbReference type="Proteomes" id="UP000238479"/>
    </source>
</evidence>
<organism evidence="1 2">
    <name type="scientific">Rosa chinensis</name>
    <name type="common">China rose</name>
    <dbReference type="NCBI Taxonomy" id="74649"/>
    <lineage>
        <taxon>Eukaryota</taxon>
        <taxon>Viridiplantae</taxon>
        <taxon>Streptophyta</taxon>
        <taxon>Embryophyta</taxon>
        <taxon>Tracheophyta</taxon>
        <taxon>Spermatophyta</taxon>
        <taxon>Magnoliopsida</taxon>
        <taxon>eudicotyledons</taxon>
        <taxon>Gunneridae</taxon>
        <taxon>Pentapetalae</taxon>
        <taxon>rosids</taxon>
        <taxon>fabids</taxon>
        <taxon>Rosales</taxon>
        <taxon>Rosaceae</taxon>
        <taxon>Rosoideae</taxon>
        <taxon>Rosoideae incertae sedis</taxon>
        <taxon>Rosa</taxon>
    </lineage>
</organism>
<dbReference type="Proteomes" id="UP000238479">
    <property type="component" value="Chromosome 1"/>
</dbReference>
<evidence type="ECO:0000313" key="1">
    <source>
        <dbReference type="EMBL" id="PRQ56439.1"/>
    </source>
</evidence>
<dbReference type="EMBL" id="PDCK01000039">
    <property type="protein sequence ID" value="PRQ56439.1"/>
    <property type="molecule type" value="Genomic_DNA"/>
</dbReference>